<dbReference type="PANTHER" id="PTHR10582:SF37">
    <property type="entry name" value="TRANSIENT RECEPTOR POTENTIAL CATION CHANNEL SUBFAMILY V MEMBER 5"/>
    <property type="match status" value="1"/>
</dbReference>
<dbReference type="GO" id="GO:0098703">
    <property type="term" value="P:calcium ion import across plasma membrane"/>
    <property type="evidence" value="ECO:0007669"/>
    <property type="project" value="TreeGrafter"/>
</dbReference>
<evidence type="ECO:0008006" key="6">
    <source>
        <dbReference type="Google" id="ProtNLM"/>
    </source>
</evidence>
<dbReference type="InterPro" id="IPR024862">
    <property type="entry name" value="TRPV"/>
</dbReference>
<dbReference type="EMBL" id="KV933640">
    <property type="protein sequence ID" value="PIO30684.1"/>
    <property type="molecule type" value="Genomic_DNA"/>
</dbReference>
<dbReference type="GO" id="GO:0005262">
    <property type="term" value="F:calcium channel activity"/>
    <property type="evidence" value="ECO:0007669"/>
    <property type="project" value="TreeGrafter"/>
</dbReference>
<evidence type="ECO:0000313" key="4">
    <source>
        <dbReference type="EMBL" id="PIO30684.1"/>
    </source>
</evidence>
<feature type="non-terminal residue" evidence="4">
    <location>
        <position position="1"/>
    </location>
</feature>
<dbReference type="GO" id="GO:0005886">
    <property type="term" value="C:plasma membrane"/>
    <property type="evidence" value="ECO:0007669"/>
    <property type="project" value="TreeGrafter"/>
</dbReference>
<gene>
    <name evidence="4" type="ORF">AB205_0160070</name>
</gene>
<evidence type="ECO:0000313" key="5">
    <source>
        <dbReference type="Proteomes" id="UP000228934"/>
    </source>
</evidence>
<evidence type="ECO:0000256" key="3">
    <source>
        <dbReference type="SAM" id="MobiDB-lite"/>
    </source>
</evidence>
<evidence type="ECO:0000256" key="1">
    <source>
        <dbReference type="ARBA" id="ARBA00022737"/>
    </source>
</evidence>
<organism evidence="4 5">
    <name type="scientific">Aquarana catesbeiana</name>
    <name type="common">American bullfrog</name>
    <name type="synonym">Rana catesbeiana</name>
    <dbReference type="NCBI Taxonomy" id="8400"/>
    <lineage>
        <taxon>Eukaryota</taxon>
        <taxon>Metazoa</taxon>
        <taxon>Chordata</taxon>
        <taxon>Craniata</taxon>
        <taxon>Vertebrata</taxon>
        <taxon>Euteleostomi</taxon>
        <taxon>Amphibia</taxon>
        <taxon>Batrachia</taxon>
        <taxon>Anura</taxon>
        <taxon>Neobatrachia</taxon>
        <taxon>Ranoidea</taxon>
        <taxon>Ranidae</taxon>
        <taxon>Aquarana</taxon>
    </lineage>
</organism>
<proteinExistence type="predicted"/>
<dbReference type="AlphaFoldDB" id="A0A2G9RS45"/>
<sequence length="304" mass="34798">FYVIFQTEDPNKFGWFYDYLMTIFSTFEFFLNVINAPTNYDVDLPFIFHVAATAVMLERKLPRFLWPRSGICGTEYGLGDHWYLRVVVRKDLSQQKIRRYVEAFQGQEENSNSHKKTSNDLKENQAVTSDLPKLMVTEANEPPSDPLKTSQTPSGLLHEGTASTQSASHMAHMDIPQVCVEPSRPGLQSLEQEVPMFRKASGHGWKILRSIPLQRLQVQTSQAIHSDKDKARTQSSSHMTFLDIPQVYGEPYRSGLQSLEQKVPVVTKDSGRGWEILRSIPLQRLQAQNSQTIHIDEEEEIHHV</sequence>
<keyword evidence="1" id="KW-0677">Repeat</keyword>
<accession>A0A2G9RS45</accession>
<keyword evidence="5" id="KW-1185">Reference proteome</keyword>
<feature type="region of interest" description="Disordered" evidence="3">
    <location>
        <begin position="106"/>
        <end position="162"/>
    </location>
</feature>
<dbReference type="OrthoDB" id="533508at2759"/>
<evidence type="ECO:0000256" key="2">
    <source>
        <dbReference type="ARBA" id="ARBA00023043"/>
    </source>
</evidence>
<dbReference type="PANTHER" id="PTHR10582">
    <property type="entry name" value="TRANSIENT RECEPTOR POTENTIAL ION CHANNEL PROTEIN"/>
    <property type="match status" value="1"/>
</dbReference>
<dbReference type="Proteomes" id="UP000228934">
    <property type="component" value="Unassembled WGS sequence"/>
</dbReference>
<reference evidence="5" key="1">
    <citation type="journal article" date="2017" name="Nat. Commun.">
        <title>The North American bullfrog draft genome provides insight into hormonal regulation of long noncoding RNA.</title>
        <authorList>
            <person name="Hammond S.A."/>
            <person name="Warren R.L."/>
            <person name="Vandervalk B.P."/>
            <person name="Kucuk E."/>
            <person name="Khan H."/>
            <person name="Gibb E.A."/>
            <person name="Pandoh P."/>
            <person name="Kirk H."/>
            <person name="Zhao Y."/>
            <person name="Jones M."/>
            <person name="Mungall A.J."/>
            <person name="Coope R."/>
            <person name="Pleasance S."/>
            <person name="Moore R.A."/>
            <person name="Holt R.A."/>
            <person name="Round J.M."/>
            <person name="Ohora S."/>
            <person name="Walle B.V."/>
            <person name="Veldhoen N."/>
            <person name="Helbing C.C."/>
            <person name="Birol I."/>
        </authorList>
    </citation>
    <scope>NUCLEOTIDE SEQUENCE [LARGE SCALE GENOMIC DNA]</scope>
</reference>
<keyword evidence="2" id="KW-0040">ANK repeat</keyword>
<protein>
    <recommendedName>
        <fullName evidence="6">Ion transport domain-containing protein</fullName>
    </recommendedName>
</protein>
<name>A0A2G9RS45_AQUCT</name>